<gene>
    <name evidence="2" type="ORF">L195_g063011</name>
</gene>
<feature type="region of interest" description="Disordered" evidence="1">
    <location>
        <begin position="1"/>
        <end position="29"/>
    </location>
</feature>
<feature type="compositionally biased region" description="Polar residues" evidence="1">
    <location>
        <begin position="1"/>
        <end position="23"/>
    </location>
</feature>
<feature type="non-terminal residue" evidence="2">
    <location>
        <position position="70"/>
    </location>
</feature>
<evidence type="ECO:0000256" key="1">
    <source>
        <dbReference type="SAM" id="MobiDB-lite"/>
    </source>
</evidence>
<protein>
    <submittedName>
        <fullName evidence="2">Uncharacterized protein</fullName>
    </submittedName>
</protein>
<feature type="non-terminal residue" evidence="2">
    <location>
        <position position="1"/>
    </location>
</feature>
<name>A0A2K3KJ51_TRIPR</name>
<evidence type="ECO:0000313" key="3">
    <source>
        <dbReference type="Proteomes" id="UP000236291"/>
    </source>
</evidence>
<sequence>GVENPTVSENLGKSVPNSPTAVDTNIGAPTETNDVVAAESLKETGPETLVAPNVATHGAAPNVVPDVTTS</sequence>
<evidence type="ECO:0000313" key="2">
    <source>
        <dbReference type="EMBL" id="PNX66331.1"/>
    </source>
</evidence>
<comment type="caution">
    <text evidence="2">The sequence shown here is derived from an EMBL/GenBank/DDBJ whole genome shotgun (WGS) entry which is preliminary data.</text>
</comment>
<accession>A0A2K3KJ51</accession>
<dbReference type="Proteomes" id="UP000236291">
    <property type="component" value="Unassembled WGS sequence"/>
</dbReference>
<proteinExistence type="predicted"/>
<reference evidence="2 3" key="2">
    <citation type="journal article" date="2017" name="Front. Plant Sci.">
        <title>Gene Classification and Mining of Molecular Markers Useful in Red Clover (Trifolium pratense) Breeding.</title>
        <authorList>
            <person name="Istvanek J."/>
            <person name="Dluhosova J."/>
            <person name="Dluhos P."/>
            <person name="Patkova L."/>
            <person name="Nedelnik J."/>
            <person name="Repkova J."/>
        </authorList>
    </citation>
    <scope>NUCLEOTIDE SEQUENCE [LARGE SCALE GENOMIC DNA]</scope>
    <source>
        <strain evidence="3">cv. Tatra</strain>
        <tissue evidence="2">Young leaves</tissue>
    </source>
</reference>
<reference evidence="2 3" key="1">
    <citation type="journal article" date="2014" name="Am. J. Bot.">
        <title>Genome assembly and annotation for red clover (Trifolium pratense; Fabaceae).</title>
        <authorList>
            <person name="Istvanek J."/>
            <person name="Jaros M."/>
            <person name="Krenek A."/>
            <person name="Repkova J."/>
        </authorList>
    </citation>
    <scope>NUCLEOTIDE SEQUENCE [LARGE SCALE GENOMIC DNA]</scope>
    <source>
        <strain evidence="3">cv. Tatra</strain>
        <tissue evidence="2">Young leaves</tissue>
    </source>
</reference>
<dbReference type="AlphaFoldDB" id="A0A2K3KJ51"/>
<organism evidence="2 3">
    <name type="scientific">Trifolium pratense</name>
    <name type="common">Red clover</name>
    <dbReference type="NCBI Taxonomy" id="57577"/>
    <lineage>
        <taxon>Eukaryota</taxon>
        <taxon>Viridiplantae</taxon>
        <taxon>Streptophyta</taxon>
        <taxon>Embryophyta</taxon>
        <taxon>Tracheophyta</taxon>
        <taxon>Spermatophyta</taxon>
        <taxon>Magnoliopsida</taxon>
        <taxon>eudicotyledons</taxon>
        <taxon>Gunneridae</taxon>
        <taxon>Pentapetalae</taxon>
        <taxon>rosids</taxon>
        <taxon>fabids</taxon>
        <taxon>Fabales</taxon>
        <taxon>Fabaceae</taxon>
        <taxon>Papilionoideae</taxon>
        <taxon>50 kb inversion clade</taxon>
        <taxon>NPAAA clade</taxon>
        <taxon>Hologalegina</taxon>
        <taxon>IRL clade</taxon>
        <taxon>Trifolieae</taxon>
        <taxon>Trifolium</taxon>
    </lineage>
</organism>
<dbReference type="EMBL" id="ASHM01192100">
    <property type="protein sequence ID" value="PNX66331.1"/>
    <property type="molecule type" value="Genomic_DNA"/>
</dbReference>